<dbReference type="Pfam" id="PF00106">
    <property type="entry name" value="adh_short"/>
    <property type="match status" value="1"/>
</dbReference>
<dbReference type="PANTHER" id="PTHR44196">
    <property type="entry name" value="DEHYDROGENASE/REDUCTASE SDR FAMILY MEMBER 7B"/>
    <property type="match status" value="1"/>
</dbReference>
<proteinExistence type="inferred from homology"/>
<keyword evidence="2 3" id="KW-0560">Oxidoreductase</keyword>
<organism evidence="3 4">
    <name type="scientific">Streptomyces marokkonensis</name>
    <dbReference type="NCBI Taxonomy" id="324855"/>
    <lineage>
        <taxon>Bacteria</taxon>
        <taxon>Bacillati</taxon>
        <taxon>Actinomycetota</taxon>
        <taxon>Actinomycetes</taxon>
        <taxon>Kitasatosporales</taxon>
        <taxon>Streptomycetaceae</taxon>
        <taxon>Streptomyces</taxon>
    </lineage>
</organism>
<keyword evidence="4" id="KW-1185">Reference proteome</keyword>
<comment type="similarity">
    <text evidence="1">Belongs to the short-chain dehydrogenases/reductases (SDR) family.</text>
</comment>
<dbReference type="PRINTS" id="PR00081">
    <property type="entry name" value="GDHRDH"/>
</dbReference>
<comment type="caution">
    <text evidence="3">The sequence shown here is derived from an EMBL/GenBank/DDBJ whole genome shotgun (WGS) entry which is preliminary data.</text>
</comment>
<reference evidence="3 4" key="1">
    <citation type="submission" date="2024-09" db="EMBL/GenBank/DDBJ databases">
        <title>The Natural Products Discovery Center: Release of the First 8490 Sequenced Strains for Exploring Actinobacteria Biosynthetic Diversity.</title>
        <authorList>
            <person name="Kalkreuter E."/>
            <person name="Kautsar S.A."/>
            <person name="Yang D."/>
            <person name="Bader C.D."/>
            <person name="Teijaro C.N."/>
            <person name="Fluegel L."/>
            <person name="Davis C.M."/>
            <person name="Simpson J.R."/>
            <person name="Lauterbach L."/>
            <person name="Steele A.D."/>
            <person name="Gui C."/>
            <person name="Meng S."/>
            <person name="Li G."/>
            <person name="Viehrig K."/>
            <person name="Ye F."/>
            <person name="Su P."/>
            <person name="Kiefer A.F."/>
            <person name="Nichols A."/>
            <person name="Cepeda A.J."/>
            <person name="Yan W."/>
            <person name="Fan B."/>
            <person name="Jiang Y."/>
            <person name="Adhikari A."/>
            <person name="Zheng C.-J."/>
            <person name="Schuster L."/>
            <person name="Cowan T.M."/>
            <person name="Smanski M.J."/>
            <person name="Chevrette M.G."/>
            <person name="De Carvalho L.P.S."/>
            <person name="Shen B."/>
        </authorList>
    </citation>
    <scope>NUCLEOTIDE SEQUENCE [LARGE SCALE GENOMIC DNA]</scope>
    <source>
        <strain evidence="3 4">NPDC058328</strain>
    </source>
</reference>
<dbReference type="CDD" id="cd05233">
    <property type="entry name" value="SDR_c"/>
    <property type="match status" value="1"/>
</dbReference>
<accession>A0ABW6Q6I6</accession>
<sequence length="246" mass="24789">MACLLEKERTMDLDGARVLVAGATGVLGGALTAELAARGARPALAGRDPARLARAARDHPGAPAVLFDAYDPASCARAVHEANTLLGGLDAVVTAFGSVGFGRAAEVGDEVGEHLAAVNFLAPAAFFRAALTVMGPGSVIAAFTGVVARRPQPGMADYSASKAALSAWLAAVRREARTGGVRVLEVSPGHLDTGFAGRSVAGTAPPMPPGGDPGRVVRAVADALEADAELLRTAPDGTPVVERRAG</sequence>
<dbReference type="Proteomes" id="UP001601627">
    <property type="component" value="Unassembled WGS sequence"/>
</dbReference>
<name>A0ABW6Q6I6_9ACTN</name>
<dbReference type="RefSeq" id="WP_388234983.1">
    <property type="nucleotide sequence ID" value="NZ_JBHVZQ010000011.1"/>
</dbReference>
<dbReference type="GO" id="GO:0016491">
    <property type="term" value="F:oxidoreductase activity"/>
    <property type="evidence" value="ECO:0007669"/>
    <property type="project" value="UniProtKB-KW"/>
</dbReference>
<dbReference type="EC" id="1.-.-.-" evidence="3"/>
<evidence type="ECO:0000256" key="2">
    <source>
        <dbReference type="ARBA" id="ARBA00023002"/>
    </source>
</evidence>
<evidence type="ECO:0000313" key="4">
    <source>
        <dbReference type="Proteomes" id="UP001601627"/>
    </source>
</evidence>
<protein>
    <submittedName>
        <fullName evidence="3">SDR family NAD(P)-dependent oxidoreductase</fullName>
        <ecNumber evidence="3">1.-.-.-</ecNumber>
    </submittedName>
</protein>
<dbReference type="InterPro" id="IPR002347">
    <property type="entry name" value="SDR_fam"/>
</dbReference>
<evidence type="ECO:0000313" key="3">
    <source>
        <dbReference type="EMBL" id="MFF1274820.1"/>
    </source>
</evidence>
<dbReference type="SUPFAM" id="SSF51735">
    <property type="entry name" value="NAD(P)-binding Rossmann-fold domains"/>
    <property type="match status" value="1"/>
</dbReference>
<dbReference type="Gene3D" id="3.40.50.720">
    <property type="entry name" value="NAD(P)-binding Rossmann-like Domain"/>
    <property type="match status" value="1"/>
</dbReference>
<dbReference type="PANTHER" id="PTHR44196:SF1">
    <property type="entry name" value="DEHYDROGENASE_REDUCTASE SDR FAMILY MEMBER 7B"/>
    <property type="match status" value="1"/>
</dbReference>
<dbReference type="EMBL" id="JBHVZQ010000011">
    <property type="protein sequence ID" value="MFF1274820.1"/>
    <property type="molecule type" value="Genomic_DNA"/>
</dbReference>
<evidence type="ECO:0000256" key="1">
    <source>
        <dbReference type="ARBA" id="ARBA00006484"/>
    </source>
</evidence>
<dbReference type="InterPro" id="IPR036291">
    <property type="entry name" value="NAD(P)-bd_dom_sf"/>
</dbReference>
<gene>
    <name evidence="3" type="ORF">ACFVZC_15585</name>
</gene>